<evidence type="ECO:0000256" key="2">
    <source>
        <dbReference type="SAM" id="Phobius"/>
    </source>
</evidence>
<dbReference type="SUPFAM" id="SSF51735">
    <property type="entry name" value="NAD(P)-binding Rossmann-fold domains"/>
    <property type="match status" value="1"/>
</dbReference>
<keyword evidence="2" id="KW-0472">Membrane</keyword>
<keyword evidence="2" id="KW-0812">Transmembrane</keyword>
<accession>A0A9P0CNT7</accession>
<evidence type="ECO:0000313" key="3">
    <source>
        <dbReference type="EMBL" id="CAH1105091.1"/>
    </source>
</evidence>
<feature type="transmembrane region" description="Helical" evidence="2">
    <location>
        <begin position="6"/>
        <end position="23"/>
    </location>
</feature>
<protein>
    <submittedName>
        <fullName evidence="3">Uncharacterized protein</fullName>
    </submittedName>
</protein>
<dbReference type="Proteomes" id="UP001153636">
    <property type="component" value="Chromosome 18"/>
</dbReference>
<dbReference type="PRINTS" id="PR00081">
    <property type="entry name" value="GDHRDH"/>
</dbReference>
<dbReference type="Pfam" id="PF00106">
    <property type="entry name" value="adh_short"/>
    <property type="match status" value="1"/>
</dbReference>
<organism evidence="3 4">
    <name type="scientific">Psylliodes chrysocephalus</name>
    <dbReference type="NCBI Taxonomy" id="3402493"/>
    <lineage>
        <taxon>Eukaryota</taxon>
        <taxon>Metazoa</taxon>
        <taxon>Ecdysozoa</taxon>
        <taxon>Arthropoda</taxon>
        <taxon>Hexapoda</taxon>
        <taxon>Insecta</taxon>
        <taxon>Pterygota</taxon>
        <taxon>Neoptera</taxon>
        <taxon>Endopterygota</taxon>
        <taxon>Coleoptera</taxon>
        <taxon>Polyphaga</taxon>
        <taxon>Cucujiformia</taxon>
        <taxon>Chrysomeloidea</taxon>
        <taxon>Chrysomelidae</taxon>
        <taxon>Galerucinae</taxon>
        <taxon>Alticini</taxon>
        <taxon>Psylliodes</taxon>
    </lineage>
</organism>
<name>A0A9P0CNT7_9CUCU</name>
<proteinExistence type="predicted"/>
<dbReference type="PANTHER" id="PTHR43157:SF31">
    <property type="entry name" value="PHOSPHATIDYLINOSITOL-GLYCAN BIOSYNTHESIS CLASS F PROTEIN"/>
    <property type="match status" value="1"/>
</dbReference>
<dbReference type="InterPro" id="IPR002347">
    <property type="entry name" value="SDR_fam"/>
</dbReference>
<reference evidence="3" key="1">
    <citation type="submission" date="2022-01" db="EMBL/GenBank/DDBJ databases">
        <authorList>
            <person name="King R."/>
        </authorList>
    </citation>
    <scope>NUCLEOTIDE SEQUENCE</scope>
</reference>
<dbReference type="AlphaFoldDB" id="A0A9P0CNT7"/>
<dbReference type="PANTHER" id="PTHR43157">
    <property type="entry name" value="PHOSPHATIDYLINOSITOL-GLYCAN BIOSYNTHESIS CLASS F PROTEIN-RELATED"/>
    <property type="match status" value="1"/>
</dbReference>
<dbReference type="GO" id="GO:0016491">
    <property type="term" value="F:oxidoreductase activity"/>
    <property type="evidence" value="ECO:0007669"/>
    <property type="project" value="UniProtKB-KW"/>
</dbReference>
<keyword evidence="4" id="KW-1185">Reference proteome</keyword>
<evidence type="ECO:0000256" key="1">
    <source>
        <dbReference type="ARBA" id="ARBA00023002"/>
    </source>
</evidence>
<dbReference type="EMBL" id="OV651830">
    <property type="protein sequence ID" value="CAH1105091.1"/>
    <property type="molecule type" value="Genomic_DNA"/>
</dbReference>
<keyword evidence="1" id="KW-0560">Oxidoreductase</keyword>
<dbReference type="InterPro" id="IPR036291">
    <property type="entry name" value="NAD(P)-bd_dom_sf"/>
</dbReference>
<dbReference type="OrthoDB" id="191139at2759"/>
<gene>
    <name evidence="3" type="ORF">PSYICH_LOCUS6095</name>
</gene>
<keyword evidence="2" id="KW-1133">Transmembrane helix</keyword>
<evidence type="ECO:0000313" key="4">
    <source>
        <dbReference type="Proteomes" id="UP001153636"/>
    </source>
</evidence>
<sequence>MFLTIVYSIIVFIFVICISLRIYSRYILFRCKSNICLEGKTAIVTGGSLGIGYHIVCNLASRGCKIIVADKVITDDVKDAIYKETNSKKITYEYVDLASFKSVREFAERINSTEEKLDILIHNAGIGKSFGTLSEDGLNVPMQINYYSAFLMTHLLIDIMKKSPAARLIFAGSAFSFFNTISINKNNPDDINLGTMQLDYHTSKFCVIAASDIFSAKLKEYNIMSNSYHPGVVRTRMINQFKGEGMTLFEAFIGRFLSFISFLIGKSPEEGAQIALHLACSREMEGVTGNFFGEGNSRFKPIQAYNKKLCQLLWSHSEKIVKLTPEEILS</sequence>
<dbReference type="Gene3D" id="3.40.50.720">
    <property type="entry name" value="NAD(P)-binding Rossmann-like Domain"/>
    <property type="match status" value="1"/>
</dbReference>